<evidence type="ECO:0000256" key="1">
    <source>
        <dbReference type="SAM" id="Phobius"/>
    </source>
</evidence>
<feature type="transmembrane region" description="Helical" evidence="1">
    <location>
        <begin position="299"/>
        <end position="319"/>
    </location>
</feature>
<dbReference type="EMBL" id="HBFQ01019260">
    <property type="protein sequence ID" value="CAD8839153.1"/>
    <property type="molecule type" value="Transcribed_RNA"/>
</dbReference>
<name>A0A7S1F2P3_NOCSC</name>
<accession>A0A7S1F2P3</accession>
<feature type="transmembrane region" description="Helical" evidence="1">
    <location>
        <begin position="231"/>
        <end position="252"/>
    </location>
</feature>
<evidence type="ECO:0000313" key="2">
    <source>
        <dbReference type="EMBL" id="CAD8839153.1"/>
    </source>
</evidence>
<reference evidence="2" key="1">
    <citation type="submission" date="2021-01" db="EMBL/GenBank/DDBJ databases">
        <authorList>
            <person name="Corre E."/>
            <person name="Pelletier E."/>
            <person name="Niang G."/>
            <person name="Scheremetjew M."/>
            <person name="Finn R."/>
            <person name="Kale V."/>
            <person name="Holt S."/>
            <person name="Cochrane G."/>
            <person name="Meng A."/>
            <person name="Brown T."/>
            <person name="Cohen L."/>
        </authorList>
    </citation>
    <scope>NUCLEOTIDE SEQUENCE</scope>
</reference>
<protein>
    <submittedName>
        <fullName evidence="2">Uncharacterized protein</fullName>
    </submittedName>
</protein>
<proteinExistence type="predicted"/>
<feature type="transmembrane region" description="Helical" evidence="1">
    <location>
        <begin position="131"/>
        <end position="154"/>
    </location>
</feature>
<keyword evidence="1" id="KW-1133">Transmembrane helix</keyword>
<keyword evidence="1" id="KW-0812">Transmembrane</keyword>
<gene>
    <name evidence="2" type="ORF">NSCI0253_LOCUS13501</name>
</gene>
<sequence length="321" mass="36555">MAKSIDGIPWTDFVPGRATLVVLGLAKPRKDEGDVVQPESYFMASSELLGFLFVVVWLISYANNYGVINNNPIKDRLGYNNFCVGLDSEPAKNVGEVLFMVCYYSCIRYAVTNLQRSFEVRRMGNISAPMFVFSVFTDIQWLLSISIFALVWVIDPWMAMYGHTLPFIGFIYVRYVSVLAMMLQSSQTTFKGWVFLVFYCTISAMLPMYYLSSFAYFTETNHDVGDTLFPWWVGMSMDYAWFGCLPSCSLFIHIDPVYKVAMQEVMKQSVKDDIENVGSLLVKNPATDPHLTIRDLPKVILAVMFNGILVYGFFMAVFFNS</sequence>
<feature type="transmembrane region" description="Helical" evidence="1">
    <location>
        <begin position="193"/>
        <end position="211"/>
    </location>
</feature>
<organism evidence="2">
    <name type="scientific">Noctiluca scintillans</name>
    <name type="common">Sea sparkle</name>
    <name type="synonym">Red tide dinoflagellate</name>
    <dbReference type="NCBI Taxonomy" id="2966"/>
    <lineage>
        <taxon>Eukaryota</taxon>
        <taxon>Sar</taxon>
        <taxon>Alveolata</taxon>
        <taxon>Dinophyceae</taxon>
        <taxon>Noctilucales</taxon>
        <taxon>Noctilucaceae</taxon>
        <taxon>Noctiluca</taxon>
    </lineage>
</organism>
<dbReference type="AlphaFoldDB" id="A0A7S1F2P3"/>
<feature type="transmembrane region" description="Helical" evidence="1">
    <location>
        <begin position="48"/>
        <end position="68"/>
    </location>
</feature>
<feature type="transmembrane region" description="Helical" evidence="1">
    <location>
        <begin position="160"/>
        <end position="181"/>
    </location>
</feature>
<keyword evidence="1" id="KW-0472">Membrane</keyword>